<evidence type="ECO:0000313" key="1">
    <source>
        <dbReference type="EMBL" id="KAF2774027.1"/>
    </source>
</evidence>
<organism evidence="1 2">
    <name type="scientific">Teratosphaeria nubilosa</name>
    <dbReference type="NCBI Taxonomy" id="161662"/>
    <lineage>
        <taxon>Eukaryota</taxon>
        <taxon>Fungi</taxon>
        <taxon>Dikarya</taxon>
        <taxon>Ascomycota</taxon>
        <taxon>Pezizomycotina</taxon>
        <taxon>Dothideomycetes</taxon>
        <taxon>Dothideomycetidae</taxon>
        <taxon>Mycosphaerellales</taxon>
        <taxon>Teratosphaeriaceae</taxon>
        <taxon>Teratosphaeria</taxon>
    </lineage>
</organism>
<dbReference type="AlphaFoldDB" id="A0A6G1LMA0"/>
<reference evidence="1" key="1">
    <citation type="journal article" date="2020" name="Stud. Mycol.">
        <title>101 Dothideomycetes genomes: a test case for predicting lifestyles and emergence of pathogens.</title>
        <authorList>
            <person name="Haridas S."/>
            <person name="Albert R."/>
            <person name="Binder M."/>
            <person name="Bloem J."/>
            <person name="Labutti K."/>
            <person name="Salamov A."/>
            <person name="Andreopoulos B."/>
            <person name="Baker S."/>
            <person name="Barry K."/>
            <person name="Bills G."/>
            <person name="Bluhm B."/>
            <person name="Cannon C."/>
            <person name="Castanera R."/>
            <person name="Culley D."/>
            <person name="Daum C."/>
            <person name="Ezra D."/>
            <person name="Gonzalez J."/>
            <person name="Henrissat B."/>
            <person name="Kuo A."/>
            <person name="Liang C."/>
            <person name="Lipzen A."/>
            <person name="Lutzoni F."/>
            <person name="Magnuson J."/>
            <person name="Mondo S."/>
            <person name="Nolan M."/>
            <person name="Ohm R."/>
            <person name="Pangilinan J."/>
            <person name="Park H.-J."/>
            <person name="Ramirez L."/>
            <person name="Alfaro M."/>
            <person name="Sun H."/>
            <person name="Tritt A."/>
            <person name="Yoshinaga Y."/>
            <person name="Zwiers L.-H."/>
            <person name="Turgeon B."/>
            <person name="Goodwin S."/>
            <person name="Spatafora J."/>
            <person name="Crous P."/>
            <person name="Grigoriev I."/>
        </authorList>
    </citation>
    <scope>NUCLEOTIDE SEQUENCE</scope>
    <source>
        <strain evidence="1">CBS 116005</strain>
    </source>
</reference>
<gene>
    <name evidence="1" type="ORF">EJ03DRAFT_263785</name>
</gene>
<dbReference type="OrthoDB" id="10268011at2759"/>
<protein>
    <submittedName>
        <fullName evidence="1">Uncharacterized protein</fullName>
    </submittedName>
</protein>
<name>A0A6G1LMA0_9PEZI</name>
<accession>A0A6G1LMA0</accession>
<dbReference type="Proteomes" id="UP000799436">
    <property type="component" value="Unassembled WGS sequence"/>
</dbReference>
<keyword evidence="2" id="KW-1185">Reference proteome</keyword>
<evidence type="ECO:0000313" key="2">
    <source>
        <dbReference type="Proteomes" id="UP000799436"/>
    </source>
</evidence>
<proteinExistence type="predicted"/>
<dbReference type="EMBL" id="ML995809">
    <property type="protein sequence ID" value="KAF2774027.1"/>
    <property type="molecule type" value="Genomic_DNA"/>
</dbReference>
<sequence>MPPHPDAIADCVLQAFRALPLKCKPRQLANGRREWVPLAGIVLSREGRYVLLLVCHLHPQLCRFQYWECKTSLRRWKRN</sequence>